<sequence length="74" mass="8207">MGCSVCTYLECALQRRHGEYVTACSETFRRVSSELAAYNLVEMERARSELKVHRSECISAIAAAVLQRSLIPAA</sequence>
<accession>A0A2N9L3E0</accession>
<evidence type="ECO:0000313" key="1">
    <source>
        <dbReference type="EMBL" id="SPE17485.1"/>
    </source>
</evidence>
<protein>
    <submittedName>
        <fullName evidence="1">Uncharacterized protein</fullName>
    </submittedName>
</protein>
<dbReference type="Proteomes" id="UP000239735">
    <property type="component" value="Unassembled WGS sequence"/>
</dbReference>
<organism evidence="1 2">
    <name type="scientific">Candidatus Sulfuritelmatomonas gaucii</name>
    <dbReference type="NCBI Taxonomy" id="2043161"/>
    <lineage>
        <taxon>Bacteria</taxon>
        <taxon>Pseudomonadati</taxon>
        <taxon>Acidobacteriota</taxon>
        <taxon>Terriglobia</taxon>
        <taxon>Terriglobales</taxon>
        <taxon>Acidobacteriaceae</taxon>
        <taxon>Candidatus Sulfuritelmatomonas</taxon>
    </lineage>
</organism>
<dbReference type="OrthoDB" id="10014719at2"/>
<name>A0A2N9L3E0_9BACT</name>
<proteinExistence type="predicted"/>
<dbReference type="EMBL" id="OKRB01000002">
    <property type="protein sequence ID" value="SPE17485.1"/>
    <property type="molecule type" value="Genomic_DNA"/>
</dbReference>
<reference evidence="2" key="1">
    <citation type="submission" date="2018-02" db="EMBL/GenBank/DDBJ databases">
        <authorList>
            <person name="Hausmann B."/>
        </authorList>
    </citation>
    <scope>NUCLEOTIDE SEQUENCE [LARGE SCALE GENOMIC DNA]</scope>
    <source>
        <strain evidence="2">Peat soil MAG SbA5</strain>
    </source>
</reference>
<evidence type="ECO:0000313" key="2">
    <source>
        <dbReference type="Proteomes" id="UP000239735"/>
    </source>
</evidence>
<gene>
    <name evidence="1" type="ORF">SBA5_100083</name>
</gene>
<dbReference type="AlphaFoldDB" id="A0A2N9L3E0"/>